<dbReference type="InterPro" id="IPR052163">
    <property type="entry name" value="DGC-Regulatory_Protein"/>
</dbReference>
<dbReference type="PROSITE" id="PS50887">
    <property type="entry name" value="GGDEF"/>
    <property type="match status" value="1"/>
</dbReference>
<dbReference type="RefSeq" id="WP_126126745.1">
    <property type="nucleotide sequence ID" value="NZ_CP034464.1"/>
</dbReference>
<feature type="transmembrane region" description="Helical" evidence="1">
    <location>
        <begin position="270"/>
        <end position="288"/>
    </location>
</feature>
<dbReference type="Pfam" id="PF07695">
    <property type="entry name" value="7TMR-DISM_7TM"/>
    <property type="match status" value="1"/>
</dbReference>
<dbReference type="OrthoDB" id="5289013at2"/>
<organism evidence="3 4">
    <name type="scientific">Undibacterium parvum</name>
    <dbReference type="NCBI Taxonomy" id="401471"/>
    <lineage>
        <taxon>Bacteria</taxon>
        <taxon>Pseudomonadati</taxon>
        <taxon>Pseudomonadota</taxon>
        <taxon>Betaproteobacteria</taxon>
        <taxon>Burkholderiales</taxon>
        <taxon>Oxalobacteraceae</taxon>
        <taxon>Undibacterium</taxon>
    </lineage>
</organism>
<evidence type="ECO:0000313" key="3">
    <source>
        <dbReference type="EMBL" id="AZP11357.1"/>
    </source>
</evidence>
<keyword evidence="1" id="KW-1133">Transmembrane helix</keyword>
<dbReference type="InterPro" id="IPR011622">
    <property type="entry name" value="7TMR_DISM_rcpt_extracell_dom2"/>
</dbReference>
<feature type="transmembrane region" description="Helical" evidence="1">
    <location>
        <begin position="300"/>
        <end position="320"/>
    </location>
</feature>
<dbReference type="InterPro" id="IPR029787">
    <property type="entry name" value="Nucleotide_cyclase"/>
</dbReference>
<dbReference type="NCBIfam" id="TIGR00254">
    <property type="entry name" value="GGDEF"/>
    <property type="match status" value="1"/>
</dbReference>
<evidence type="ECO:0000313" key="4">
    <source>
        <dbReference type="Proteomes" id="UP000275663"/>
    </source>
</evidence>
<feature type="transmembrane region" description="Helical" evidence="1">
    <location>
        <begin position="204"/>
        <end position="225"/>
    </location>
</feature>
<keyword evidence="4" id="KW-1185">Reference proteome</keyword>
<dbReference type="CDD" id="cd01949">
    <property type="entry name" value="GGDEF"/>
    <property type="match status" value="1"/>
</dbReference>
<dbReference type="KEGG" id="upv:EJN92_04675"/>
<dbReference type="InterPro" id="IPR000160">
    <property type="entry name" value="GGDEF_dom"/>
</dbReference>
<keyword evidence="1" id="KW-0472">Membrane</keyword>
<feature type="domain" description="GGDEF" evidence="2">
    <location>
        <begin position="459"/>
        <end position="592"/>
    </location>
</feature>
<reference evidence="3 4" key="1">
    <citation type="journal article" date="2011" name="Int. J. Syst. Evol. Microbiol.">
        <title>Description of Undibacterium oligocarboniphilum sp. nov., isolated from purified water, and Undibacterium pigrum strain CCUG 49012 as the type strain of Undibacterium parvum sp. nov., and emended descriptions of the genus Undibacterium and the species Undibacterium pigrum.</title>
        <authorList>
            <person name="Eder W."/>
            <person name="Wanner G."/>
            <person name="Ludwig W."/>
            <person name="Busse H.J."/>
            <person name="Ziemke-Kageler F."/>
            <person name="Lang E."/>
        </authorList>
    </citation>
    <scope>NUCLEOTIDE SEQUENCE [LARGE SCALE GENOMIC DNA]</scope>
    <source>
        <strain evidence="3 4">DSM 23061</strain>
    </source>
</reference>
<keyword evidence="1" id="KW-0812">Transmembrane</keyword>
<protein>
    <submittedName>
        <fullName evidence="3">GGDEF domain-containing protein</fullName>
    </submittedName>
</protein>
<feature type="transmembrane region" description="Helical" evidence="1">
    <location>
        <begin position="388"/>
        <end position="407"/>
    </location>
</feature>
<feature type="transmembrane region" description="Helical" evidence="1">
    <location>
        <begin position="237"/>
        <end position="258"/>
    </location>
</feature>
<dbReference type="InterPro" id="IPR011623">
    <property type="entry name" value="7TMR_DISM_rcpt_extracell_dom1"/>
</dbReference>
<dbReference type="SMART" id="SM00267">
    <property type="entry name" value="GGDEF"/>
    <property type="match status" value="1"/>
</dbReference>
<feature type="transmembrane region" description="Helical" evidence="1">
    <location>
        <begin position="326"/>
        <end position="345"/>
    </location>
</feature>
<proteinExistence type="predicted"/>
<dbReference type="InterPro" id="IPR043128">
    <property type="entry name" value="Rev_trsase/Diguanyl_cyclase"/>
</dbReference>
<dbReference type="Pfam" id="PF00990">
    <property type="entry name" value="GGDEF"/>
    <property type="match status" value="1"/>
</dbReference>
<evidence type="ECO:0000256" key="1">
    <source>
        <dbReference type="SAM" id="Phobius"/>
    </source>
</evidence>
<gene>
    <name evidence="3" type="ORF">EJN92_04675</name>
</gene>
<dbReference type="Proteomes" id="UP000275663">
    <property type="component" value="Chromosome"/>
</dbReference>
<dbReference type="AlphaFoldDB" id="A0A3S9HGW9"/>
<dbReference type="Pfam" id="PF07696">
    <property type="entry name" value="7TMR-DISMED2"/>
    <property type="match status" value="1"/>
</dbReference>
<dbReference type="EMBL" id="CP034464">
    <property type="protein sequence ID" value="AZP11357.1"/>
    <property type="molecule type" value="Genomic_DNA"/>
</dbReference>
<dbReference type="Gene3D" id="3.30.70.270">
    <property type="match status" value="1"/>
</dbReference>
<dbReference type="Gene3D" id="2.60.40.2380">
    <property type="match status" value="1"/>
</dbReference>
<name>A0A3S9HGW9_9BURK</name>
<sequence length="614" mass="67777">MTLARLLNIPGSHLRLRILALLALIWILVTSLLFATPASATGSVIELRDTQTFIQTWPSITELSDPEKKLSIAQVMQAKNDFKQPQKAFATLGMRKDAVWLHIPVAVTAASNGVWVLDIDYPVINRIDLYVTSEEQLIQQTTLGNLQPRAERAIDGRAHAFGLRLKPGSNYDLYLRVENTGAMILPISLNKPSMFHTRSLDEHMLQGLLTGLALCLLVYSLAQWVSLSEHLFVKYAILISGSILFSLLQFGIGAQYLWSDNIWIETHLGGISALIAIIGTFLFIEQVLAGPDLNKWLERLMQLGAGFCTLVAISFSLDWIDIHTVTLVVSTVGLLPTILGSPGAFARARRGDPVGIYFLLAWTAYFIATAIMIELIKGRLPANFWTMHSFQFGATFDMLIFMKVLGLRTKAMHTEMLHTAGERDKLHSLAHSDPLTGLPNRREIHTAIANALALSAPEKIVAVYMLDLDGFKLVNDQYGHDIGDELLISVARRLQANLRPNDIVARLGGDEFVVMAKDLNSPQEAQDLAEKLLSAFNYAFILTSQTCRVGLTIGYALAPFDGQLTPELLKRADAAMYCGKQDGKHCARRGEISENQGQLFKNSSLESHTDSAAA</sequence>
<dbReference type="PANTHER" id="PTHR46663">
    <property type="entry name" value="DIGUANYLATE CYCLASE DGCT-RELATED"/>
    <property type="match status" value="1"/>
</dbReference>
<accession>A0A3S9HGW9</accession>
<dbReference type="PANTHER" id="PTHR46663:SF2">
    <property type="entry name" value="GGDEF DOMAIN-CONTAINING PROTEIN"/>
    <property type="match status" value="1"/>
</dbReference>
<dbReference type="SUPFAM" id="SSF55073">
    <property type="entry name" value="Nucleotide cyclase"/>
    <property type="match status" value="1"/>
</dbReference>
<feature type="transmembrane region" description="Helical" evidence="1">
    <location>
        <begin position="357"/>
        <end position="376"/>
    </location>
</feature>
<evidence type="ECO:0000259" key="2">
    <source>
        <dbReference type="PROSITE" id="PS50887"/>
    </source>
</evidence>